<reference evidence="2" key="1">
    <citation type="submission" date="2013-12" db="EMBL/GenBank/DDBJ databases">
        <authorList>
            <person name="Omoto C.K."/>
            <person name="Sibley D."/>
            <person name="Venepally P."/>
            <person name="Hadjithomas M."/>
            <person name="Karamycheva S."/>
            <person name="Brunk B."/>
            <person name="Roos D."/>
            <person name="Caler E."/>
            <person name="Lorenzi H."/>
        </authorList>
    </citation>
    <scope>NUCLEOTIDE SEQUENCE</scope>
</reference>
<keyword evidence="3" id="KW-1185">Reference proteome</keyword>
<protein>
    <submittedName>
        <fullName evidence="2">Transmembrane protein</fullName>
    </submittedName>
</protein>
<evidence type="ECO:0000313" key="2">
    <source>
        <dbReference type="EMBL" id="EZG81194.1"/>
    </source>
</evidence>
<comment type="caution">
    <text evidence="2">The sequence shown here is derived from an EMBL/GenBank/DDBJ whole genome shotgun (WGS) entry which is preliminary data.</text>
</comment>
<gene>
    <name evidence="2" type="ORF">GNI_019700</name>
</gene>
<sequence length="81" mass="9592">MAWLNIPFRVVMYFICVVLIAVSITLSPALWECTIERLAVENVSARNEQLRYLRLTFHNLWDTMMTMNKLSSFRDNHVNED</sequence>
<name>A0A023BBW1_GRENI</name>
<keyword evidence="1" id="KW-1133">Transmembrane helix</keyword>
<dbReference type="VEuPathDB" id="CryptoDB:GNI_019700"/>
<accession>A0A023BBW1</accession>
<evidence type="ECO:0000256" key="1">
    <source>
        <dbReference type="SAM" id="Phobius"/>
    </source>
</evidence>
<feature type="transmembrane region" description="Helical" evidence="1">
    <location>
        <begin position="12"/>
        <end position="31"/>
    </location>
</feature>
<keyword evidence="1 2" id="KW-0812">Transmembrane</keyword>
<dbReference type="AlphaFoldDB" id="A0A023BBW1"/>
<dbReference type="GeneID" id="22910980"/>
<dbReference type="Proteomes" id="UP000019763">
    <property type="component" value="Unassembled WGS sequence"/>
</dbReference>
<evidence type="ECO:0000313" key="3">
    <source>
        <dbReference type="Proteomes" id="UP000019763"/>
    </source>
</evidence>
<organism evidence="2 3">
    <name type="scientific">Gregarina niphandrodes</name>
    <name type="common">Septate eugregarine</name>
    <dbReference type="NCBI Taxonomy" id="110365"/>
    <lineage>
        <taxon>Eukaryota</taxon>
        <taxon>Sar</taxon>
        <taxon>Alveolata</taxon>
        <taxon>Apicomplexa</taxon>
        <taxon>Conoidasida</taxon>
        <taxon>Gregarinasina</taxon>
        <taxon>Eugregarinorida</taxon>
        <taxon>Gregarinidae</taxon>
        <taxon>Gregarina</taxon>
    </lineage>
</organism>
<dbReference type="RefSeq" id="XP_011134252.1">
    <property type="nucleotide sequence ID" value="XM_011135950.1"/>
</dbReference>
<dbReference type="EMBL" id="AFNH02000143">
    <property type="protein sequence ID" value="EZG81194.1"/>
    <property type="molecule type" value="Genomic_DNA"/>
</dbReference>
<keyword evidence="1" id="KW-0472">Membrane</keyword>
<proteinExistence type="predicted"/>